<evidence type="ECO:0000256" key="3">
    <source>
        <dbReference type="ARBA" id="ARBA00022692"/>
    </source>
</evidence>
<keyword evidence="5 6" id="KW-0472">Membrane</keyword>
<feature type="transmembrane region" description="Helical" evidence="6">
    <location>
        <begin position="64"/>
        <end position="83"/>
    </location>
</feature>
<evidence type="ECO:0000256" key="1">
    <source>
        <dbReference type="ARBA" id="ARBA00004127"/>
    </source>
</evidence>
<feature type="transmembrane region" description="Helical" evidence="6">
    <location>
        <begin position="125"/>
        <end position="147"/>
    </location>
</feature>
<dbReference type="PANTHER" id="PTHR23510:SF3">
    <property type="entry name" value="MAJOR FACILITATOR SUPERFAMILY DOMAIN-CONTAINING PROTEIN 8"/>
    <property type="match status" value="1"/>
</dbReference>
<evidence type="ECO:0000256" key="4">
    <source>
        <dbReference type="ARBA" id="ARBA00022989"/>
    </source>
</evidence>
<protein>
    <submittedName>
        <fullName evidence="8">MFS domain-containing protein</fullName>
    </submittedName>
</protein>
<feature type="transmembrane region" description="Helical" evidence="6">
    <location>
        <begin position="153"/>
        <end position="174"/>
    </location>
</feature>
<keyword evidence="2" id="KW-0813">Transport</keyword>
<evidence type="ECO:0000256" key="2">
    <source>
        <dbReference type="ARBA" id="ARBA00022448"/>
    </source>
</evidence>
<comment type="subcellular location">
    <subcellularLocation>
        <location evidence="1">Endomembrane system</location>
        <topology evidence="1">Multi-pass membrane protein</topology>
    </subcellularLocation>
</comment>
<dbReference type="PANTHER" id="PTHR23510">
    <property type="entry name" value="INNER MEMBRANE TRANSPORT PROTEIN YAJR"/>
    <property type="match status" value="1"/>
</dbReference>
<dbReference type="SUPFAM" id="SSF103473">
    <property type="entry name" value="MFS general substrate transporter"/>
    <property type="match status" value="1"/>
</dbReference>
<feature type="transmembrane region" description="Helical" evidence="6">
    <location>
        <begin position="29"/>
        <end position="52"/>
    </location>
</feature>
<dbReference type="AlphaFoldDB" id="A0A1I7XE34"/>
<dbReference type="Proteomes" id="UP000095283">
    <property type="component" value="Unplaced"/>
</dbReference>
<reference evidence="8" key="1">
    <citation type="submission" date="2016-11" db="UniProtKB">
        <authorList>
            <consortium name="WormBaseParasite"/>
        </authorList>
    </citation>
    <scope>IDENTIFICATION</scope>
</reference>
<feature type="transmembrane region" description="Helical" evidence="6">
    <location>
        <begin position="346"/>
        <end position="369"/>
    </location>
</feature>
<dbReference type="GO" id="GO:0005765">
    <property type="term" value="C:lysosomal membrane"/>
    <property type="evidence" value="ECO:0007669"/>
    <property type="project" value="TreeGrafter"/>
</dbReference>
<keyword evidence="3 6" id="KW-0812">Transmembrane</keyword>
<dbReference type="GO" id="GO:0012505">
    <property type="term" value="C:endomembrane system"/>
    <property type="evidence" value="ECO:0007669"/>
    <property type="project" value="UniProtKB-SubCell"/>
</dbReference>
<dbReference type="GO" id="GO:0022857">
    <property type="term" value="F:transmembrane transporter activity"/>
    <property type="evidence" value="ECO:0007669"/>
    <property type="project" value="InterPro"/>
</dbReference>
<evidence type="ECO:0000256" key="6">
    <source>
        <dbReference type="SAM" id="Phobius"/>
    </source>
</evidence>
<dbReference type="WBParaSite" id="Hba_15796">
    <property type="protein sequence ID" value="Hba_15796"/>
    <property type="gene ID" value="Hba_15796"/>
</dbReference>
<evidence type="ECO:0000256" key="5">
    <source>
        <dbReference type="ARBA" id="ARBA00023136"/>
    </source>
</evidence>
<name>A0A1I7XE34_HETBA</name>
<feature type="transmembrane region" description="Helical" evidence="6">
    <location>
        <begin position="95"/>
        <end position="113"/>
    </location>
</feature>
<dbReference type="Pfam" id="PF07690">
    <property type="entry name" value="MFS_1"/>
    <property type="match status" value="1"/>
</dbReference>
<keyword evidence="4 6" id="KW-1133">Transmembrane helix</keyword>
<accession>A0A1I7XE34</accession>
<keyword evidence="7" id="KW-1185">Reference proteome</keyword>
<feature type="transmembrane region" description="Helical" evidence="6">
    <location>
        <begin position="267"/>
        <end position="284"/>
    </location>
</feature>
<dbReference type="InterPro" id="IPR036259">
    <property type="entry name" value="MFS_trans_sf"/>
</dbReference>
<dbReference type="Gene3D" id="1.20.1250.20">
    <property type="entry name" value="MFS general substrate transporter like domains"/>
    <property type="match status" value="2"/>
</dbReference>
<dbReference type="InterPro" id="IPR011701">
    <property type="entry name" value="MFS"/>
</dbReference>
<dbReference type="InterPro" id="IPR051068">
    <property type="entry name" value="MFS_Domain-Containing_Protein"/>
</dbReference>
<organism evidence="7 8">
    <name type="scientific">Heterorhabditis bacteriophora</name>
    <name type="common">Entomopathogenic nematode worm</name>
    <dbReference type="NCBI Taxonomy" id="37862"/>
    <lineage>
        <taxon>Eukaryota</taxon>
        <taxon>Metazoa</taxon>
        <taxon>Ecdysozoa</taxon>
        <taxon>Nematoda</taxon>
        <taxon>Chromadorea</taxon>
        <taxon>Rhabditida</taxon>
        <taxon>Rhabditina</taxon>
        <taxon>Rhabditomorpha</taxon>
        <taxon>Strongyloidea</taxon>
        <taxon>Heterorhabditidae</taxon>
        <taxon>Heterorhabditis</taxon>
    </lineage>
</organism>
<sequence length="416" mass="47087">MSAEFGQNIRIQDKGIEKEPQTEWTSLSIASTITLFTAIQFTIYFSSLWPYLLQVYAFQAYKKIAYWNCNYNILLFYFILFQLDSGAEESFFGGITAIYSLGQAIMCMVFGYWQNKIQQCRIPILGGLVLMFLGNIVYLMCGLTMLQPKWTMFISRLITGLGAGVITVLRTYAVNASTVKDRSRSISLNAGSFAMGLTIGPGKVFYKKPKDYRFENTSIISTDVNSNKNWLKLTIQIIFTPLGYPGYRITSGLQLDMYTGVRSIHDFLLFPIMIVWQLWFAYVLDSPRCLLLPILKRRMLVFSIFIKNYRKQLNIFSDIIVNGSRILNPDPVGCRSSFAWCEYTPAISSILFISTYIFVVGPAFSFINVSMNTVFSTLLGPRNQGTMQGLLLVSGSIARMCGPIFISIRLLRACGL</sequence>
<evidence type="ECO:0000313" key="7">
    <source>
        <dbReference type="Proteomes" id="UP000095283"/>
    </source>
</evidence>
<feature type="transmembrane region" description="Helical" evidence="6">
    <location>
        <begin position="390"/>
        <end position="411"/>
    </location>
</feature>
<evidence type="ECO:0000313" key="8">
    <source>
        <dbReference type="WBParaSite" id="Hba_15796"/>
    </source>
</evidence>
<proteinExistence type="predicted"/>